<proteinExistence type="predicted"/>
<keyword evidence="2" id="KW-1185">Reference proteome</keyword>
<dbReference type="Proteomes" id="UP000634136">
    <property type="component" value="Unassembled WGS sequence"/>
</dbReference>
<name>A0A834SU37_9FABA</name>
<reference evidence="1" key="1">
    <citation type="submission" date="2020-09" db="EMBL/GenBank/DDBJ databases">
        <title>Genome-Enabled Discovery of Anthraquinone Biosynthesis in Senna tora.</title>
        <authorList>
            <person name="Kang S.-H."/>
            <person name="Pandey R.P."/>
            <person name="Lee C.-M."/>
            <person name="Sim J.-S."/>
            <person name="Jeong J.-T."/>
            <person name="Choi B.-S."/>
            <person name="Jung M."/>
            <person name="Ginzburg D."/>
            <person name="Zhao K."/>
            <person name="Won S.Y."/>
            <person name="Oh T.-J."/>
            <person name="Yu Y."/>
            <person name="Kim N.-H."/>
            <person name="Lee O.R."/>
            <person name="Lee T.-H."/>
            <person name="Bashyal P."/>
            <person name="Kim T.-S."/>
            <person name="Lee W.-H."/>
            <person name="Kawkins C."/>
            <person name="Kim C.-K."/>
            <person name="Kim J.S."/>
            <person name="Ahn B.O."/>
            <person name="Rhee S.Y."/>
            <person name="Sohng J.K."/>
        </authorList>
    </citation>
    <scope>NUCLEOTIDE SEQUENCE</scope>
    <source>
        <tissue evidence="1">Leaf</tissue>
    </source>
</reference>
<sequence>MSSSDVWVRMTEGARRARSVGELHQLVSSVGKLARSIGEAYLFHSIVLLPTSFNFMSIVRCAVKALFGQPMEVESLLEAGGQDYSSKGAIWPTDYLDVPLLIK</sequence>
<evidence type="ECO:0000313" key="2">
    <source>
        <dbReference type="Proteomes" id="UP000634136"/>
    </source>
</evidence>
<evidence type="ECO:0000313" key="1">
    <source>
        <dbReference type="EMBL" id="KAF7810355.1"/>
    </source>
</evidence>
<dbReference type="EMBL" id="JAAIUW010000011">
    <property type="protein sequence ID" value="KAF7810355.1"/>
    <property type="molecule type" value="Genomic_DNA"/>
</dbReference>
<organism evidence="1 2">
    <name type="scientific">Senna tora</name>
    <dbReference type="NCBI Taxonomy" id="362788"/>
    <lineage>
        <taxon>Eukaryota</taxon>
        <taxon>Viridiplantae</taxon>
        <taxon>Streptophyta</taxon>
        <taxon>Embryophyta</taxon>
        <taxon>Tracheophyta</taxon>
        <taxon>Spermatophyta</taxon>
        <taxon>Magnoliopsida</taxon>
        <taxon>eudicotyledons</taxon>
        <taxon>Gunneridae</taxon>
        <taxon>Pentapetalae</taxon>
        <taxon>rosids</taxon>
        <taxon>fabids</taxon>
        <taxon>Fabales</taxon>
        <taxon>Fabaceae</taxon>
        <taxon>Caesalpinioideae</taxon>
        <taxon>Cassia clade</taxon>
        <taxon>Senna</taxon>
    </lineage>
</organism>
<comment type="caution">
    <text evidence="1">The sequence shown here is derived from an EMBL/GenBank/DDBJ whole genome shotgun (WGS) entry which is preliminary data.</text>
</comment>
<accession>A0A834SU37</accession>
<dbReference type="AlphaFoldDB" id="A0A834SU37"/>
<gene>
    <name evidence="1" type="ORF">G2W53_037098</name>
</gene>
<protein>
    <submittedName>
        <fullName evidence="1">Uncharacterized protein</fullName>
    </submittedName>
</protein>